<proteinExistence type="predicted"/>
<evidence type="ECO:0000256" key="1">
    <source>
        <dbReference type="SAM" id="MobiDB-lite"/>
    </source>
</evidence>
<evidence type="ECO:0000313" key="2">
    <source>
        <dbReference type="EMBL" id="CAD5236307.1"/>
    </source>
</evidence>
<evidence type="ECO:0000313" key="3">
    <source>
        <dbReference type="Proteomes" id="UP000596247"/>
    </source>
</evidence>
<keyword evidence="3" id="KW-1185">Reference proteome</keyword>
<organism evidence="2 3">
    <name type="scientific">Klebsiella phage vB_KvM-Eowyn</name>
    <dbReference type="NCBI Taxonomy" id="2762819"/>
    <lineage>
        <taxon>Viruses</taxon>
        <taxon>Duplodnaviria</taxon>
        <taxon>Heunggongvirae</taxon>
        <taxon>Uroviricota</taxon>
        <taxon>Caudoviricetes</taxon>
        <taxon>Chimalliviridae</taxon>
        <taxon>Eowynvirus</taxon>
        <taxon>Eowynvirus eowyn</taxon>
    </lineage>
</organism>
<reference evidence="2 3" key="1">
    <citation type="submission" date="2020-09" db="EMBL/GenBank/DDBJ databases">
        <authorList>
            <person name="Jameson E."/>
        </authorList>
    </citation>
    <scope>NUCLEOTIDE SEQUENCE [LARGE SCALE GENOMIC DNA]</scope>
</reference>
<feature type="compositionally biased region" description="Basic residues" evidence="1">
    <location>
        <begin position="183"/>
        <end position="200"/>
    </location>
</feature>
<dbReference type="Proteomes" id="UP000596247">
    <property type="component" value="Chromosome"/>
</dbReference>
<dbReference type="EMBL" id="LR881104">
    <property type="protein sequence ID" value="CAD5236307.1"/>
    <property type="molecule type" value="Genomic_DNA"/>
</dbReference>
<sequence length="200" mass="22137">MLQYRGGIFLISADPARSQFIGYRPRTGCIDKILNPVEVADWFDKLLQQYGNEKVGGRAMFECSYTPVPDLDMVGYTAMVVIDLPNERLRVYLAEGAKLPKTKNAEYAACLAIQECGILQNGLSGGVDALIALILEQPLMRPYSAPTKTSRKSKVAFIAATLGMLGYAGYPFAEAAVAEQPRKHSSNQRRWRRNNSKRTG</sequence>
<gene>
    <name evidence="2" type="ORF">LLCLJKAH_00318</name>
</gene>
<accession>A0A7R8MJS3</accession>
<name>A0A7R8MJS3_9CAUD</name>
<feature type="region of interest" description="Disordered" evidence="1">
    <location>
        <begin position="181"/>
        <end position="200"/>
    </location>
</feature>
<protein>
    <submittedName>
        <fullName evidence="2">Uncharacterized protein</fullName>
    </submittedName>
</protein>